<gene>
    <name evidence="2" type="ORF">F5Z01DRAFT_640631</name>
</gene>
<name>A0A9P8CKL1_9HYPO</name>
<dbReference type="Proteomes" id="UP000887229">
    <property type="component" value="Unassembled WGS sequence"/>
</dbReference>
<protein>
    <submittedName>
        <fullName evidence="2">Uncharacterized protein</fullName>
    </submittedName>
</protein>
<evidence type="ECO:0000313" key="2">
    <source>
        <dbReference type="EMBL" id="KAG9250050.1"/>
    </source>
</evidence>
<feature type="compositionally biased region" description="Acidic residues" evidence="1">
    <location>
        <begin position="197"/>
        <end position="206"/>
    </location>
</feature>
<keyword evidence="3" id="KW-1185">Reference proteome</keyword>
<evidence type="ECO:0000313" key="3">
    <source>
        <dbReference type="Proteomes" id="UP000887229"/>
    </source>
</evidence>
<dbReference type="AlphaFoldDB" id="A0A9P8CKL1"/>
<feature type="region of interest" description="Disordered" evidence="1">
    <location>
        <begin position="133"/>
        <end position="233"/>
    </location>
</feature>
<accession>A0A9P8CKL1</accession>
<feature type="compositionally biased region" description="Low complexity" evidence="1">
    <location>
        <begin position="167"/>
        <end position="180"/>
    </location>
</feature>
<dbReference type="RefSeq" id="XP_046113974.1">
    <property type="nucleotide sequence ID" value="XM_046262532.1"/>
</dbReference>
<reference evidence="2" key="1">
    <citation type="journal article" date="2021" name="IMA Fungus">
        <title>Genomic characterization of three marine fungi, including Emericellopsis atlantica sp. nov. with signatures of a generalist lifestyle and marine biomass degradation.</title>
        <authorList>
            <person name="Hagestad O.C."/>
            <person name="Hou L."/>
            <person name="Andersen J.H."/>
            <person name="Hansen E.H."/>
            <person name="Altermark B."/>
            <person name="Li C."/>
            <person name="Kuhnert E."/>
            <person name="Cox R.J."/>
            <person name="Crous P.W."/>
            <person name="Spatafora J.W."/>
            <person name="Lail K."/>
            <person name="Amirebrahimi M."/>
            <person name="Lipzen A."/>
            <person name="Pangilinan J."/>
            <person name="Andreopoulos W."/>
            <person name="Hayes R.D."/>
            <person name="Ng V."/>
            <person name="Grigoriev I.V."/>
            <person name="Jackson S.A."/>
            <person name="Sutton T.D.S."/>
            <person name="Dobson A.D.W."/>
            <person name="Rama T."/>
        </authorList>
    </citation>
    <scope>NUCLEOTIDE SEQUENCE</scope>
    <source>
        <strain evidence="2">TS7</strain>
    </source>
</reference>
<proteinExistence type="predicted"/>
<organism evidence="2 3">
    <name type="scientific">Emericellopsis atlantica</name>
    <dbReference type="NCBI Taxonomy" id="2614577"/>
    <lineage>
        <taxon>Eukaryota</taxon>
        <taxon>Fungi</taxon>
        <taxon>Dikarya</taxon>
        <taxon>Ascomycota</taxon>
        <taxon>Pezizomycotina</taxon>
        <taxon>Sordariomycetes</taxon>
        <taxon>Hypocreomycetidae</taxon>
        <taxon>Hypocreales</taxon>
        <taxon>Bionectriaceae</taxon>
        <taxon>Emericellopsis</taxon>
    </lineage>
</organism>
<feature type="compositionally biased region" description="Basic and acidic residues" evidence="1">
    <location>
        <begin position="140"/>
        <end position="155"/>
    </location>
</feature>
<sequence length="372" mass="40744">MNNLEARFGSLRDKFGELVQLNSKLDMIRQQYVRDGTKATTGTKTRARARRAPQVRDHDIVNMIGPIAVAFAERIPEFQRGLDQFEADLGAWKHSSAPSLNASLVAGEHAVLASRPGRPVGIGGGAISNASSSHMSELSMVDHPRTDKASSHGVDHVYNARANTRVEGNSEQEPPNSPEEATARPNSLASQCKGTSEDAESSETETSETTARNGNQAANDVTRSRHVEGDKRKQRPLCLDSTFQNRVVLRCPSLNPATIKLYEEADYFGVQYGARSGDFDNLPKRPSVEEAINFLENLIRAPLKHPISYYGGGGTSPLDYMLHPGETLARCKELYVANTSYYHIGAAYSSTAFYCEDADFLSCNITNIGYKI</sequence>
<feature type="compositionally biased region" description="Basic and acidic residues" evidence="1">
    <location>
        <begin position="222"/>
        <end position="231"/>
    </location>
</feature>
<dbReference type="GeneID" id="70293435"/>
<feature type="compositionally biased region" description="Polar residues" evidence="1">
    <location>
        <begin position="212"/>
        <end position="221"/>
    </location>
</feature>
<feature type="compositionally biased region" description="Polar residues" evidence="1">
    <location>
        <begin position="184"/>
        <end position="194"/>
    </location>
</feature>
<dbReference type="EMBL" id="MU251284">
    <property type="protein sequence ID" value="KAG9250050.1"/>
    <property type="molecule type" value="Genomic_DNA"/>
</dbReference>
<dbReference type="OrthoDB" id="1678912at2759"/>
<evidence type="ECO:0000256" key="1">
    <source>
        <dbReference type="SAM" id="MobiDB-lite"/>
    </source>
</evidence>
<comment type="caution">
    <text evidence="2">The sequence shown here is derived from an EMBL/GenBank/DDBJ whole genome shotgun (WGS) entry which is preliminary data.</text>
</comment>